<protein>
    <submittedName>
        <fullName evidence="1">Uncharacterized protein</fullName>
    </submittedName>
</protein>
<dbReference type="EMBL" id="SDMP01000013">
    <property type="protein sequence ID" value="RYR17476.1"/>
    <property type="molecule type" value="Genomic_DNA"/>
</dbReference>
<sequence length="110" mass="12224">MKKESTTNYEDSIIETEFRLHGSVRIGGRVGTGSRGSICCSGSYGSSCLGSLPSPVIKLNETPGGKYGLRHQIMRSPCIQRPDSRRCSILHFLRVQRTQQAVPQYPQNRL</sequence>
<proteinExistence type="predicted"/>
<dbReference type="Proteomes" id="UP000289738">
    <property type="component" value="Chromosome B03"/>
</dbReference>
<dbReference type="AlphaFoldDB" id="A0A444ZTJ7"/>
<comment type="caution">
    <text evidence="1">The sequence shown here is derived from an EMBL/GenBank/DDBJ whole genome shotgun (WGS) entry which is preliminary data.</text>
</comment>
<evidence type="ECO:0000313" key="1">
    <source>
        <dbReference type="EMBL" id="RYR17476.1"/>
    </source>
</evidence>
<evidence type="ECO:0000313" key="2">
    <source>
        <dbReference type="Proteomes" id="UP000289738"/>
    </source>
</evidence>
<name>A0A444ZTJ7_ARAHY</name>
<accession>A0A444ZTJ7</accession>
<keyword evidence="2" id="KW-1185">Reference proteome</keyword>
<gene>
    <name evidence="1" type="ORF">Ahy_B03g062205</name>
</gene>
<organism evidence="1 2">
    <name type="scientific">Arachis hypogaea</name>
    <name type="common">Peanut</name>
    <dbReference type="NCBI Taxonomy" id="3818"/>
    <lineage>
        <taxon>Eukaryota</taxon>
        <taxon>Viridiplantae</taxon>
        <taxon>Streptophyta</taxon>
        <taxon>Embryophyta</taxon>
        <taxon>Tracheophyta</taxon>
        <taxon>Spermatophyta</taxon>
        <taxon>Magnoliopsida</taxon>
        <taxon>eudicotyledons</taxon>
        <taxon>Gunneridae</taxon>
        <taxon>Pentapetalae</taxon>
        <taxon>rosids</taxon>
        <taxon>fabids</taxon>
        <taxon>Fabales</taxon>
        <taxon>Fabaceae</taxon>
        <taxon>Papilionoideae</taxon>
        <taxon>50 kb inversion clade</taxon>
        <taxon>dalbergioids sensu lato</taxon>
        <taxon>Dalbergieae</taxon>
        <taxon>Pterocarpus clade</taxon>
        <taxon>Arachis</taxon>
    </lineage>
</organism>
<reference evidence="1 2" key="1">
    <citation type="submission" date="2019-01" db="EMBL/GenBank/DDBJ databases">
        <title>Sequencing of cultivated peanut Arachis hypogaea provides insights into genome evolution and oil improvement.</title>
        <authorList>
            <person name="Chen X."/>
        </authorList>
    </citation>
    <scope>NUCLEOTIDE SEQUENCE [LARGE SCALE GENOMIC DNA]</scope>
    <source>
        <strain evidence="2">cv. Fuhuasheng</strain>
        <tissue evidence="1">Leaves</tissue>
    </source>
</reference>